<dbReference type="EMBL" id="FQWQ01000003">
    <property type="protein sequence ID" value="SHH65059.1"/>
    <property type="molecule type" value="Genomic_DNA"/>
</dbReference>
<dbReference type="AlphaFoldDB" id="A0A1M5UQ32"/>
<dbReference type="Proteomes" id="UP000184212">
    <property type="component" value="Unassembled WGS sequence"/>
</dbReference>
<reference evidence="1 2" key="1">
    <citation type="submission" date="2016-11" db="EMBL/GenBank/DDBJ databases">
        <authorList>
            <person name="Jaros S."/>
            <person name="Januszkiewicz K."/>
            <person name="Wedrychowicz H."/>
        </authorList>
    </citation>
    <scope>NUCLEOTIDE SEQUENCE [LARGE SCALE GENOMIC DNA]</scope>
    <source>
        <strain evidence="1 2">DSM 24574</strain>
    </source>
</reference>
<dbReference type="STRING" id="947013.SAMN04488109_4830"/>
<evidence type="ECO:0000313" key="1">
    <source>
        <dbReference type="EMBL" id="SHH65059.1"/>
    </source>
</evidence>
<organism evidence="1 2">
    <name type="scientific">Chryseolinea serpens</name>
    <dbReference type="NCBI Taxonomy" id="947013"/>
    <lineage>
        <taxon>Bacteria</taxon>
        <taxon>Pseudomonadati</taxon>
        <taxon>Bacteroidota</taxon>
        <taxon>Cytophagia</taxon>
        <taxon>Cytophagales</taxon>
        <taxon>Fulvivirgaceae</taxon>
        <taxon>Chryseolinea</taxon>
    </lineage>
</organism>
<name>A0A1M5UQ32_9BACT</name>
<protein>
    <submittedName>
        <fullName evidence="1">Uncharacterized protein</fullName>
    </submittedName>
</protein>
<proteinExistence type="predicted"/>
<gene>
    <name evidence="1" type="ORF">SAMN04488109_4830</name>
</gene>
<keyword evidence="2" id="KW-1185">Reference proteome</keyword>
<accession>A0A1M5UQ32</accession>
<sequence>MYEHMNKPKLNKKGLPKKNFDFFLKRLHERGNFRQKSAHNALKRFACRFRMVETAPHHFAETVPQFRFGSFPSHNSS</sequence>
<evidence type="ECO:0000313" key="2">
    <source>
        <dbReference type="Proteomes" id="UP000184212"/>
    </source>
</evidence>